<name>A0A1V1NV28_9BACT</name>
<dbReference type="AlphaFoldDB" id="A0A1V1NV28"/>
<organism evidence="1 2">
    <name type="scientific">Candidatus Magnetoglobus multicellularis str. Araruama</name>
    <dbReference type="NCBI Taxonomy" id="890399"/>
    <lineage>
        <taxon>Bacteria</taxon>
        <taxon>Pseudomonadati</taxon>
        <taxon>Thermodesulfobacteriota</taxon>
        <taxon>Desulfobacteria</taxon>
        <taxon>Desulfobacterales</taxon>
        <taxon>Desulfobacteraceae</taxon>
        <taxon>Candidatus Magnetoglobus</taxon>
    </lineage>
</organism>
<dbReference type="Proteomes" id="UP000189670">
    <property type="component" value="Unassembled WGS sequence"/>
</dbReference>
<gene>
    <name evidence="1" type="ORF">OMM_12771</name>
</gene>
<protein>
    <submittedName>
        <fullName evidence="1">Uncharacterized protein</fullName>
    </submittedName>
</protein>
<proteinExistence type="predicted"/>
<evidence type="ECO:0000313" key="1">
    <source>
        <dbReference type="EMBL" id="ETR66457.1"/>
    </source>
</evidence>
<evidence type="ECO:0000313" key="2">
    <source>
        <dbReference type="Proteomes" id="UP000189670"/>
    </source>
</evidence>
<comment type="caution">
    <text evidence="1">The sequence shown here is derived from an EMBL/GenBank/DDBJ whole genome shotgun (WGS) entry which is preliminary data.</text>
</comment>
<accession>A0A1V1NV28</accession>
<reference evidence="2" key="1">
    <citation type="submission" date="2012-11" db="EMBL/GenBank/DDBJ databases">
        <authorList>
            <person name="Lucero-Rivera Y.E."/>
            <person name="Tovar-Ramirez D."/>
        </authorList>
    </citation>
    <scope>NUCLEOTIDE SEQUENCE [LARGE SCALE GENOMIC DNA]</scope>
    <source>
        <strain evidence="2">Araruama</strain>
    </source>
</reference>
<feature type="non-terminal residue" evidence="1">
    <location>
        <position position="181"/>
    </location>
</feature>
<sequence length="181" mass="20540">MIWETDFLCQLRQKNNLIQEGIIMIKQFLIKSICLLALIFPQLAFAETYQGLWVGQVELNKVNNATSQTNTEELQPVKHVFDMTVLLHVHENGSVQLLKEVTMMQKSIQLEGQDFSQRVLVTDDRLIPEYDGIVRRDGKLVGIRLGSLAFDFPVGQTEMPVSGTFASGQTFGMHIVWMKPS</sequence>
<dbReference type="EMBL" id="ATBP01001971">
    <property type="protein sequence ID" value="ETR66457.1"/>
    <property type="molecule type" value="Genomic_DNA"/>
</dbReference>